<comment type="function">
    <text evidence="6">Together with LptD, is involved in the assembly of lipopolysaccharide (LPS) at the surface of the outer membrane. Required for the proper assembly of LptD. Binds LPS and may serve as the LPS recognition site at the outer membrane.</text>
</comment>
<keyword evidence="1 6" id="KW-0732">Signal</keyword>
<gene>
    <name evidence="6 8" type="primary">lptE</name>
    <name evidence="8" type="ORF">OVY01_17005</name>
</gene>
<name>A0ABT3ZRN2_9BURK</name>
<proteinExistence type="inferred from homology"/>
<keyword evidence="2 6" id="KW-0472">Membrane</keyword>
<evidence type="ECO:0000256" key="7">
    <source>
        <dbReference type="SAM" id="SignalP"/>
    </source>
</evidence>
<protein>
    <recommendedName>
        <fullName evidence="6">LPS-assembly lipoprotein LptE</fullName>
    </recommendedName>
</protein>
<evidence type="ECO:0000256" key="5">
    <source>
        <dbReference type="ARBA" id="ARBA00023288"/>
    </source>
</evidence>
<evidence type="ECO:0000256" key="4">
    <source>
        <dbReference type="ARBA" id="ARBA00023237"/>
    </source>
</evidence>
<evidence type="ECO:0000256" key="1">
    <source>
        <dbReference type="ARBA" id="ARBA00022729"/>
    </source>
</evidence>
<reference evidence="8" key="1">
    <citation type="submission" date="2022-11" db="EMBL/GenBank/DDBJ databases">
        <title>Robbsia betulipollinis sp. nov., isolated from pollen of birch (Betula pendula).</title>
        <authorList>
            <person name="Shi H."/>
            <person name="Ambika Manirajan B."/>
            <person name="Ratering S."/>
            <person name="Geissler-Plaum R."/>
            <person name="Schnell S."/>
        </authorList>
    </citation>
    <scope>NUCLEOTIDE SEQUENCE</scope>
    <source>
        <strain evidence="8">Bb-Pol-6</strain>
    </source>
</reference>
<organism evidence="8 9">
    <name type="scientific">Robbsia betulipollinis</name>
    <dbReference type="NCBI Taxonomy" id="2981849"/>
    <lineage>
        <taxon>Bacteria</taxon>
        <taxon>Pseudomonadati</taxon>
        <taxon>Pseudomonadota</taxon>
        <taxon>Betaproteobacteria</taxon>
        <taxon>Burkholderiales</taxon>
        <taxon>Burkholderiaceae</taxon>
        <taxon>Robbsia</taxon>
    </lineage>
</organism>
<comment type="caution">
    <text evidence="8">The sequence shown here is derived from an EMBL/GenBank/DDBJ whole genome shotgun (WGS) entry which is preliminary data.</text>
</comment>
<evidence type="ECO:0000313" key="9">
    <source>
        <dbReference type="Proteomes" id="UP001082899"/>
    </source>
</evidence>
<feature type="signal peptide" evidence="7">
    <location>
        <begin position="1"/>
        <end position="21"/>
    </location>
</feature>
<feature type="chain" id="PRO_5045447188" description="LPS-assembly lipoprotein LptE" evidence="7">
    <location>
        <begin position="22"/>
        <end position="180"/>
    </location>
</feature>
<keyword evidence="3 6" id="KW-0564">Palmitate</keyword>
<dbReference type="Gene3D" id="3.30.160.150">
    <property type="entry name" value="Lipoprotein like domain"/>
    <property type="match status" value="1"/>
</dbReference>
<dbReference type="HAMAP" id="MF_01186">
    <property type="entry name" value="LPS_assembly_LptE"/>
    <property type="match status" value="1"/>
</dbReference>
<comment type="subcellular location">
    <subcellularLocation>
        <location evidence="6">Cell outer membrane</location>
        <topology evidence="6">Lipid-anchor</topology>
    </subcellularLocation>
</comment>
<dbReference type="PANTHER" id="PTHR38098:SF1">
    <property type="entry name" value="LPS-ASSEMBLY LIPOPROTEIN LPTE"/>
    <property type="match status" value="1"/>
</dbReference>
<dbReference type="Pfam" id="PF04390">
    <property type="entry name" value="LptE"/>
    <property type="match status" value="1"/>
</dbReference>
<evidence type="ECO:0000256" key="2">
    <source>
        <dbReference type="ARBA" id="ARBA00023136"/>
    </source>
</evidence>
<keyword evidence="9" id="KW-1185">Reference proteome</keyword>
<dbReference type="Proteomes" id="UP001082899">
    <property type="component" value="Unassembled WGS sequence"/>
</dbReference>
<accession>A0ABT3ZRN2</accession>
<dbReference type="InterPro" id="IPR007485">
    <property type="entry name" value="LPS_assembly_LptE"/>
</dbReference>
<keyword evidence="4 6" id="KW-0998">Cell outer membrane</keyword>
<evidence type="ECO:0000256" key="6">
    <source>
        <dbReference type="HAMAP-Rule" id="MF_01186"/>
    </source>
</evidence>
<dbReference type="EMBL" id="JAPMXC010000006">
    <property type="protein sequence ID" value="MCY0388875.1"/>
    <property type="molecule type" value="Genomic_DNA"/>
</dbReference>
<sequence length="180" mass="19228">MIRAMLVVVASLLLGACGFQLQGNHDYPFKRLYIAGGTPEMTAYMKRSIQGGSDTVVLDTPAGADATLTMVFGRGQSAISFNVDGVVQEYVLTATVNYKLTGSNGAELIPPSGLSVNRAMSYSDTYALAKQSEAVILNRDMDSDIADQILRRLAVVRTMDPAESTVPSVRSRAPLPTPPL</sequence>
<keyword evidence="5 6" id="KW-0449">Lipoprotein</keyword>
<dbReference type="PROSITE" id="PS51257">
    <property type="entry name" value="PROKAR_LIPOPROTEIN"/>
    <property type="match status" value="1"/>
</dbReference>
<dbReference type="PANTHER" id="PTHR38098">
    <property type="entry name" value="LPS-ASSEMBLY LIPOPROTEIN LPTE"/>
    <property type="match status" value="1"/>
</dbReference>
<comment type="subunit">
    <text evidence="6">Component of the lipopolysaccharide transport and assembly complex. Interacts with LptD.</text>
</comment>
<comment type="similarity">
    <text evidence="6">Belongs to the LptE lipoprotein family.</text>
</comment>
<evidence type="ECO:0000313" key="8">
    <source>
        <dbReference type="EMBL" id="MCY0388875.1"/>
    </source>
</evidence>
<evidence type="ECO:0000256" key="3">
    <source>
        <dbReference type="ARBA" id="ARBA00023139"/>
    </source>
</evidence>